<reference evidence="1 2" key="1">
    <citation type="journal article" date="2013" name="Curr. Biol.">
        <title>The Genome of the Foraminiferan Reticulomyxa filosa.</title>
        <authorList>
            <person name="Glockner G."/>
            <person name="Hulsmann N."/>
            <person name="Schleicher M."/>
            <person name="Noegel A.A."/>
            <person name="Eichinger L."/>
            <person name="Gallinger C."/>
            <person name="Pawlowski J."/>
            <person name="Sierra R."/>
            <person name="Euteneuer U."/>
            <person name="Pillet L."/>
            <person name="Moustafa A."/>
            <person name="Platzer M."/>
            <person name="Groth M."/>
            <person name="Szafranski K."/>
            <person name="Schliwa M."/>
        </authorList>
    </citation>
    <scope>NUCLEOTIDE SEQUENCE [LARGE SCALE GENOMIC DNA]</scope>
</reference>
<accession>X6MBT2</accession>
<dbReference type="Proteomes" id="UP000023152">
    <property type="component" value="Unassembled WGS sequence"/>
</dbReference>
<sequence length="66" mass="7844">MKMLFKCQNKLQDISSIMFFLLQITKTKMSDAVIIKKSSLGQTKMKKETYKIKIIKLKDSKNQFFY</sequence>
<keyword evidence="2" id="KW-1185">Reference proteome</keyword>
<evidence type="ECO:0000313" key="2">
    <source>
        <dbReference type="Proteomes" id="UP000023152"/>
    </source>
</evidence>
<gene>
    <name evidence="1" type="ORF">RFI_26493</name>
</gene>
<evidence type="ECO:0000313" key="1">
    <source>
        <dbReference type="EMBL" id="ETO10882.1"/>
    </source>
</evidence>
<comment type="caution">
    <text evidence="1">The sequence shown here is derived from an EMBL/GenBank/DDBJ whole genome shotgun (WGS) entry which is preliminary data.</text>
</comment>
<dbReference type="AlphaFoldDB" id="X6MBT2"/>
<proteinExistence type="predicted"/>
<protein>
    <submittedName>
        <fullName evidence="1">Uncharacterized protein</fullName>
    </submittedName>
</protein>
<organism evidence="1 2">
    <name type="scientific">Reticulomyxa filosa</name>
    <dbReference type="NCBI Taxonomy" id="46433"/>
    <lineage>
        <taxon>Eukaryota</taxon>
        <taxon>Sar</taxon>
        <taxon>Rhizaria</taxon>
        <taxon>Retaria</taxon>
        <taxon>Foraminifera</taxon>
        <taxon>Monothalamids</taxon>
        <taxon>Reticulomyxidae</taxon>
        <taxon>Reticulomyxa</taxon>
    </lineage>
</organism>
<dbReference type="EMBL" id="ASPP01023018">
    <property type="protein sequence ID" value="ETO10882.1"/>
    <property type="molecule type" value="Genomic_DNA"/>
</dbReference>
<name>X6MBT2_RETFI</name>